<protein>
    <submittedName>
        <fullName evidence="2">Uncharacterized protein</fullName>
    </submittedName>
</protein>
<dbReference type="EMBL" id="CP017641">
    <property type="protein sequence ID" value="APZ90747.1"/>
    <property type="molecule type" value="Genomic_DNA"/>
</dbReference>
<name>A0A1P8W9L0_9PLAN</name>
<evidence type="ECO:0000313" key="3">
    <source>
        <dbReference type="Proteomes" id="UP000187735"/>
    </source>
</evidence>
<dbReference type="Proteomes" id="UP000187735">
    <property type="component" value="Chromosome"/>
</dbReference>
<proteinExistence type="predicted"/>
<feature type="region of interest" description="Disordered" evidence="1">
    <location>
        <begin position="198"/>
        <end position="225"/>
    </location>
</feature>
<evidence type="ECO:0000313" key="2">
    <source>
        <dbReference type="EMBL" id="APZ90747.1"/>
    </source>
</evidence>
<keyword evidence="3" id="KW-1185">Reference proteome</keyword>
<accession>A0A1P8W9L0</accession>
<sequence length="225" mass="24439">MFSRRVYSGRGIGRRLIGLALLASLCASFVPLPMPNAPSLEKDQSQPFPCQNRPCGCASAEQCWKQCCCFTNAQKVVWARENGVTPPDYVVKAARAESSEKIAKANLLSREICSLCKKPATDASGNNKSCCEARDAKSCCSADGSDQREQRKTDEADSEAPRYVIGFEAMKCRGQGVFWNSLPWAVIPSPCVSELPVEPGRWDRPQSATVASVAADPPEPPPRLV</sequence>
<dbReference type="KEGG" id="fmr:Fuma_00329"/>
<dbReference type="AlphaFoldDB" id="A0A1P8W9L0"/>
<gene>
    <name evidence="2" type="ORF">Fuma_00329</name>
</gene>
<reference evidence="2 3" key="1">
    <citation type="journal article" date="2016" name="Front. Microbiol.">
        <title>Fuerstia marisgermanicae gen. nov., sp. nov., an Unusual Member of the Phylum Planctomycetes from the German Wadden Sea.</title>
        <authorList>
            <person name="Kohn T."/>
            <person name="Heuer A."/>
            <person name="Jogler M."/>
            <person name="Vollmers J."/>
            <person name="Boedeker C."/>
            <person name="Bunk B."/>
            <person name="Rast P."/>
            <person name="Borchert D."/>
            <person name="Glockner I."/>
            <person name="Freese H.M."/>
            <person name="Klenk H.P."/>
            <person name="Overmann J."/>
            <person name="Kaster A.K."/>
            <person name="Rohde M."/>
            <person name="Wiegand S."/>
            <person name="Jogler C."/>
        </authorList>
    </citation>
    <scope>NUCLEOTIDE SEQUENCE [LARGE SCALE GENOMIC DNA]</scope>
    <source>
        <strain evidence="2 3">NH11</strain>
    </source>
</reference>
<organism evidence="2 3">
    <name type="scientific">Fuerstiella marisgermanici</name>
    <dbReference type="NCBI Taxonomy" id="1891926"/>
    <lineage>
        <taxon>Bacteria</taxon>
        <taxon>Pseudomonadati</taxon>
        <taxon>Planctomycetota</taxon>
        <taxon>Planctomycetia</taxon>
        <taxon>Planctomycetales</taxon>
        <taxon>Planctomycetaceae</taxon>
        <taxon>Fuerstiella</taxon>
    </lineage>
</organism>
<evidence type="ECO:0000256" key="1">
    <source>
        <dbReference type="SAM" id="MobiDB-lite"/>
    </source>
</evidence>